<dbReference type="RefSeq" id="WP_077478491.1">
    <property type="nucleotide sequence ID" value="NZ_MLHL01000046.1"/>
</dbReference>
<feature type="domain" description="Glycosyl transferase family 1" evidence="1">
    <location>
        <begin position="210"/>
        <end position="289"/>
    </location>
</feature>
<accession>A0A1V3IYY1</accession>
<comment type="caution">
    <text evidence="2">The sequence shown here is derived from an EMBL/GenBank/DDBJ whole genome shotgun (WGS) entry which is preliminary data.</text>
</comment>
<evidence type="ECO:0000313" key="3">
    <source>
        <dbReference type="Proteomes" id="UP000189161"/>
    </source>
</evidence>
<dbReference type="SUPFAM" id="SSF53756">
    <property type="entry name" value="UDP-Glycosyltransferase/glycogen phosphorylase"/>
    <property type="match status" value="1"/>
</dbReference>
<reference evidence="2 3" key="1">
    <citation type="submission" date="2016-10" db="EMBL/GenBank/DDBJ databases">
        <title>Rodentibacter gen. nov. and new species.</title>
        <authorList>
            <person name="Christensen H."/>
        </authorList>
    </citation>
    <scope>NUCLEOTIDE SEQUENCE [LARGE SCALE GENOMIC DNA]</scope>
    <source>
        <strain evidence="2 3">H1987082031</strain>
    </source>
</reference>
<gene>
    <name evidence="2" type="ORF">BKK52_08315</name>
</gene>
<evidence type="ECO:0000313" key="2">
    <source>
        <dbReference type="EMBL" id="OOF47617.1"/>
    </source>
</evidence>
<evidence type="ECO:0000259" key="1">
    <source>
        <dbReference type="Pfam" id="PF00534"/>
    </source>
</evidence>
<sequence>MSINQSINQSINHIYYIFTYFHARGGDYVNLAHIRALNKLGFNASILFLGRDYNTFAKAMAAFPDIPITRFDLFLTFHPTDRFISTECYRFMFDGTINFPKENIILHNQLPSATYEIFDSIHQLNEHPFQHIIVPSDYAKNTLLEIGVNKSIKTIYPAIPEFFYPQEKSQKTIKLTYSSRKRGEDFQTLLFYLRSLYTNNTPLTIVNLDNMSREAVAKEMQDAAIYLSMAHQESLGLMALEAMACGCHVVGFTGYPDNARQSLLKDENGDWVNEGDYYTFAKKVCEAVELFKSGARNPKVKNGLHLIETQFRQAHFEQALLQFYNGLS</sequence>
<keyword evidence="3" id="KW-1185">Reference proteome</keyword>
<dbReference type="EMBL" id="MLHL01000046">
    <property type="protein sequence ID" value="OOF47617.1"/>
    <property type="molecule type" value="Genomic_DNA"/>
</dbReference>
<dbReference type="AlphaFoldDB" id="A0A1V3IYY1"/>
<dbReference type="InterPro" id="IPR001296">
    <property type="entry name" value="Glyco_trans_1"/>
</dbReference>
<protein>
    <recommendedName>
        <fullName evidence="1">Glycosyl transferase family 1 domain-containing protein</fullName>
    </recommendedName>
</protein>
<proteinExistence type="predicted"/>
<dbReference type="OrthoDB" id="9801609at2"/>
<dbReference type="Proteomes" id="UP000189161">
    <property type="component" value="Unassembled WGS sequence"/>
</dbReference>
<dbReference type="Gene3D" id="3.40.50.2000">
    <property type="entry name" value="Glycogen Phosphorylase B"/>
    <property type="match status" value="1"/>
</dbReference>
<organism evidence="2 3">
    <name type="scientific">Rodentibacter trehalosifermentans</name>
    <dbReference type="NCBI Taxonomy" id="1908263"/>
    <lineage>
        <taxon>Bacteria</taxon>
        <taxon>Pseudomonadati</taxon>
        <taxon>Pseudomonadota</taxon>
        <taxon>Gammaproteobacteria</taxon>
        <taxon>Pasteurellales</taxon>
        <taxon>Pasteurellaceae</taxon>
        <taxon>Rodentibacter</taxon>
    </lineage>
</organism>
<name>A0A1V3IYY1_9PAST</name>
<dbReference type="Pfam" id="PF00534">
    <property type="entry name" value="Glycos_transf_1"/>
    <property type="match status" value="1"/>
</dbReference>